<dbReference type="PROSITE" id="PS00061">
    <property type="entry name" value="ADH_SHORT"/>
    <property type="match status" value="1"/>
</dbReference>
<dbReference type="InterPro" id="IPR002347">
    <property type="entry name" value="SDR_fam"/>
</dbReference>
<accession>A0ABS2DA51</accession>
<dbReference type="Gene3D" id="3.40.50.720">
    <property type="entry name" value="NAD(P)-binding Rossmann-like Domain"/>
    <property type="match status" value="1"/>
</dbReference>
<dbReference type="CDD" id="cd05233">
    <property type="entry name" value="SDR_c"/>
    <property type="match status" value="1"/>
</dbReference>
<dbReference type="EMBL" id="JAFEMC010000005">
    <property type="protein sequence ID" value="MBM6577823.1"/>
    <property type="molecule type" value="Genomic_DNA"/>
</dbReference>
<dbReference type="SUPFAM" id="SSF51735">
    <property type="entry name" value="NAD(P)-binding Rossmann-fold domains"/>
    <property type="match status" value="1"/>
</dbReference>
<protein>
    <submittedName>
        <fullName evidence="2">SDR family oxidoreductase</fullName>
    </submittedName>
</protein>
<dbReference type="InterPro" id="IPR036291">
    <property type="entry name" value="NAD(P)-bd_dom_sf"/>
</dbReference>
<dbReference type="PANTHER" id="PTHR42760:SF78">
    <property type="entry name" value="3-OXOACYL-[ACYL-CARRIER-PROTEIN] REDUCTASE [NADH]"/>
    <property type="match status" value="1"/>
</dbReference>
<evidence type="ECO:0000313" key="3">
    <source>
        <dbReference type="Proteomes" id="UP000763641"/>
    </source>
</evidence>
<sequence length="253" mass="25892">MTIDLSALDRALERPFDLSGRHILVTGAAGGIGSAAAAVVQEQGATVTLTDMVPEAAARARLTRVDTSSAYHQVNLADREAVEAMAAATGPVFAVIDTAGFCPQDDWTAPGWEDAYDAVLGANLVGPINLARAYLPAMVTAGEGRFALCGSVSGRMGGVACGPHYAASKGALHAFMRWLAQKGARHNVLANAVAPGSIETPMAIANGMTGDAYPQGRQGRPKEIGATLAFLCSPAAGFMSGAILDVNGATYFG</sequence>
<dbReference type="PANTHER" id="PTHR42760">
    <property type="entry name" value="SHORT-CHAIN DEHYDROGENASES/REDUCTASES FAMILY MEMBER"/>
    <property type="match status" value="1"/>
</dbReference>
<reference evidence="2 3" key="1">
    <citation type="submission" date="2020-12" db="EMBL/GenBank/DDBJ databases">
        <title>Sphingomonas sp.</title>
        <authorList>
            <person name="Kim M.K."/>
        </authorList>
    </citation>
    <scope>NUCLEOTIDE SEQUENCE [LARGE SCALE GENOMIC DNA]</scope>
    <source>
        <strain evidence="2 3">BT552</strain>
    </source>
</reference>
<dbReference type="Pfam" id="PF13561">
    <property type="entry name" value="adh_short_C2"/>
    <property type="match status" value="1"/>
</dbReference>
<dbReference type="PRINTS" id="PR00081">
    <property type="entry name" value="GDHRDH"/>
</dbReference>
<evidence type="ECO:0000313" key="2">
    <source>
        <dbReference type="EMBL" id="MBM6577823.1"/>
    </source>
</evidence>
<dbReference type="Proteomes" id="UP000763641">
    <property type="component" value="Unassembled WGS sequence"/>
</dbReference>
<comment type="similarity">
    <text evidence="1">Belongs to the short-chain dehydrogenases/reductases (SDR) family.</text>
</comment>
<gene>
    <name evidence="2" type="ORF">ILT43_15680</name>
</gene>
<keyword evidence="3" id="KW-1185">Reference proteome</keyword>
<comment type="caution">
    <text evidence="2">The sequence shown here is derived from an EMBL/GenBank/DDBJ whole genome shotgun (WGS) entry which is preliminary data.</text>
</comment>
<evidence type="ECO:0000256" key="1">
    <source>
        <dbReference type="ARBA" id="ARBA00006484"/>
    </source>
</evidence>
<name>A0ABS2DA51_9SPHN</name>
<dbReference type="RefSeq" id="WP_204199923.1">
    <property type="nucleotide sequence ID" value="NZ_JAFEMC010000005.1"/>
</dbReference>
<organism evidence="2 3">
    <name type="scientific">Sphingomonas longa</name>
    <dbReference type="NCBI Taxonomy" id="2778730"/>
    <lineage>
        <taxon>Bacteria</taxon>
        <taxon>Pseudomonadati</taxon>
        <taxon>Pseudomonadota</taxon>
        <taxon>Alphaproteobacteria</taxon>
        <taxon>Sphingomonadales</taxon>
        <taxon>Sphingomonadaceae</taxon>
        <taxon>Sphingomonas</taxon>
    </lineage>
</organism>
<dbReference type="InterPro" id="IPR020904">
    <property type="entry name" value="Sc_DH/Rdtase_CS"/>
</dbReference>
<proteinExistence type="inferred from homology"/>